<dbReference type="Proteomes" id="UP000828390">
    <property type="component" value="Unassembled WGS sequence"/>
</dbReference>
<dbReference type="PANTHER" id="PTHR15708">
    <property type="entry name" value="ACTIN BUNDLING/MISSING IN METASTASIS-RELATED"/>
    <property type="match status" value="1"/>
</dbReference>
<dbReference type="GO" id="GO:0005543">
    <property type="term" value="F:phospholipid binding"/>
    <property type="evidence" value="ECO:0007669"/>
    <property type="project" value="TreeGrafter"/>
</dbReference>
<dbReference type="GO" id="GO:0007009">
    <property type="term" value="P:plasma membrane organization"/>
    <property type="evidence" value="ECO:0007669"/>
    <property type="project" value="InterPro"/>
</dbReference>
<sequence length="98" mass="10592">MESTIDKEIGVFGGLFISIVSEMRGSAPVWEDFTTKATKLHTSLKGTLVAISAFLDAFQKIADLATGSRGATKELGTALTRLCMRHKAIETKLKKFTG</sequence>
<protein>
    <recommendedName>
        <fullName evidence="1">IMD domain-containing protein</fullName>
    </recommendedName>
</protein>
<dbReference type="InterPro" id="IPR030127">
    <property type="entry name" value="MTSS1/MTSS2"/>
</dbReference>
<dbReference type="GO" id="GO:0003779">
    <property type="term" value="F:actin binding"/>
    <property type="evidence" value="ECO:0007669"/>
    <property type="project" value="InterPro"/>
</dbReference>
<dbReference type="PANTHER" id="PTHR15708:SF4">
    <property type="entry name" value="FI21477P1-RELATED"/>
    <property type="match status" value="1"/>
</dbReference>
<accession>A0A9D4EAL0</accession>
<organism evidence="2 3">
    <name type="scientific">Dreissena polymorpha</name>
    <name type="common">Zebra mussel</name>
    <name type="synonym">Mytilus polymorpha</name>
    <dbReference type="NCBI Taxonomy" id="45954"/>
    <lineage>
        <taxon>Eukaryota</taxon>
        <taxon>Metazoa</taxon>
        <taxon>Spiralia</taxon>
        <taxon>Lophotrochozoa</taxon>
        <taxon>Mollusca</taxon>
        <taxon>Bivalvia</taxon>
        <taxon>Autobranchia</taxon>
        <taxon>Heteroconchia</taxon>
        <taxon>Euheterodonta</taxon>
        <taxon>Imparidentia</taxon>
        <taxon>Neoheterodontei</taxon>
        <taxon>Myida</taxon>
        <taxon>Dreissenoidea</taxon>
        <taxon>Dreissenidae</taxon>
        <taxon>Dreissena</taxon>
    </lineage>
</organism>
<reference evidence="2" key="2">
    <citation type="submission" date="2020-11" db="EMBL/GenBank/DDBJ databases">
        <authorList>
            <person name="McCartney M.A."/>
            <person name="Auch B."/>
            <person name="Kono T."/>
            <person name="Mallez S."/>
            <person name="Becker A."/>
            <person name="Gohl D.M."/>
            <person name="Silverstein K.A.T."/>
            <person name="Koren S."/>
            <person name="Bechman K.B."/>
            <person name="Herman A."/>
            <person name="Abrahante J.E."/>
            <person name="Garbe J."/>
        </authorList>
    </citation>
    <scope>NUCLEOTIDE SEQUENCE</scope>
    <source>
        <strain evidence="2">Duluth1</strain>
        <tissue evidence="2">Whole animal</tissue>
    </source>
</reference>
<dbReference type="InterPro" id="IPR027267">
    <property type="entry name" value="AH/BAR_dom_sf"/>
</dbReference>
<gene>
    <name evidence="2" type="ORF">DPMN_177190</name>
</gene>
<dbReference type="InterPro" id="IPR013606">
    <property type="entry name" value="I-BAR_dom"/>
</dbReference>
<dbReference type="AlphaFoldDB" id="A0A9D4EAL0"/>
<dbReference type="GO" id="GO:0015629">
    <property type="term" value="C:actin cytoskeleton"/>
    <property type="evidence" value="ECO:0007669"/>
    <property type="project" value="TreeGrafter"/>
</dbReference>
<dbReference type="GO" id="GO:0009898">
    <property type="term" value="C:cytoplasmic side of plasma membrane"/>
    <property type="evidence" value="ECO:0007669"/>
    <property type="project" value="TreeGrafter"/>
</dbReference>
<dbReference type="EMBL" id="JAIWYP010000009">
    <property type="protein sequence ID" value="KAH3775783.1"/>
    <property type="molecule type" value="Genomic_DNA"/>
</dbReference>
<reference evidence="2" key="1">
    <citation type="journal article" date="2019" name="bioRxiv">
        <title>The Genome of the Zebra Mussel, Dreissena polymorpha: A Resource for Invasive Species Research.</title>
        <authorList>
            <person name="McCartney M.A."/>
            <person name="Auch B."/>
            <person name="Kono T."/>
            <person name="Mallez S."/>
            <person name="Zhang Y."/>
            <person name="Obille A."/>
            <person name="Becker A."/>
            <person name="Abrahante J.E."/>
            <person name="Garbe J."/>
            <person name="Badalamenti J.P."/>
            <person name="Herman A."/>
            <person name="Mangelson H."/>
            <person name="Liachko I."/>
            <person name="Sullivan S."/>
            <person name="Sone E.D."/>
            <person name="Koren S."/>
            <person name="Silverstein K.A.T."/>
            <person name="Beckman K.B."/>
            <person name="Gohl D.M."/>
        </authorList>
    </citation>
    <scope>NUCLEOTIDE SEQUENCE</scope>
    <source>
        <strain evidence="2">Duluth1</strain>
        <tissue evidence="2">Whole animal</tissue>
    </source>
</reference>
<dbReference type="PROSITE" id="PS51338">
    <property type="entry name" value="IMD"/>
    <property type="match status" value="1"/>
</dbReference>
<proteinExistence type="predicted"/>
<evidence type="ECO:0000313" key="2">
    <source>
        <dbReference type="EMBL" id="KAH3775783.1"/>
    </source>
</evidence>
<dbReference type="Gene3D" id="1.20.1270.60">
    <property type="entry name" value="Arfaptin homology (AH) domain/BAR domain"/>
    <property type="match status" value="1"/>
</dbReference>
<evidence type="ECO:0000313" key="3">
    <source>
        <dbReference type="Proteomes" id="UP000828390"/>
    </source>
</evidence>
<comment type="caution">
    <text evidence="2">The sequence shown here is derived from an EMBL/GenBank/DDBJ whole genome shotgun (WGS) entry which is preliminary data.</text>
</comment>
<name>A0A9D4EAL0_DREPO</name>
<dbReference type="SUPFAM" id="SSF103657">
    <property type="entry name" value="BAR/IMD domain-like"/>
    <property type="match status" value="1"/>
</dbReference>
<feature type="non-terminal residue" evidence="2">
    <location>
        <position position="1"/>
    </location>
</feature>
<evidence type="ECO:0000259" key="1">
    <source>
        <dbReference type="PROSITE" id="PS51338"/>
    </source>
</evidence>
<dbReference type="Pfam" id="PF08397">
    <property type="entry name" value="IMD"/>
    <property type="match status" value="1"/>
</dbReference>
<feature type="domain" description="IMD" evidence="1">
    <location>
        <begin position="1"/>
        <end position="98"/>
    </location>
</feature>
<dbReference type="GO" id="GO:0030031">
    <property type="term" value="P:cell projection assembly"/>
    <property type="evidence" value="ECO:0007669"/>
    <property type="project" value="TreeGrafter"/>
</dbReference>
<keyword evidence="3" id="KW-1185">Reference proteome</keyword>